<dbReference type="GO" id="GO:0005634">
    <property type="term" value="C:nucleus"/>
    <property type="evidence" value="ECO:0007669"/>
    <property type="project" value="UniProtKB-SubCell"/>
</dbReference>
<feature type="compositionally biased region" description="Basic and acidic residues" evidence="14">
    <location>
        <begin position="293"/>
        <end position="328"/>
    </location>
</feature>
<evidence type="ECO:0000256" key="3">
    <source>
        <dbReference type="ARBA" id="ARBA00013081"/>
    </source>
</evidence>
<keyword evidence="9" id="KW-0539">Nucleus</keyword>
<keyword evidence="4" id="KW-0479">Metal-binding</keyword>
<keyword evidence="5" id="KW-0863">Zinc-finger</keyword>
<dbReference type="Gene3D" id="1.25.40.820">
    <property type="match status" value="1"/>
</dbReference>
<dbReference type="Proteomes" id="UP000267096">
    <property type="component" value="Unassembled WGS sequence"/>
</dbReference>
<evidence type="ECO:0000256" key="10">
    <source>
        <dbReference type="ARBA" id="ARBA00047761"/>
    </source>
</evidence>
<dbReference type="GO" id="GO:0008420">
    <property type="term" value="F:RNA polymerase II CTD heptapeptide repeat phosphatase activity"/>
    <property type="evidence" value="ECO:0007669"/>
    <property type="project" value="InterPro"/>
</dbReference>
<gene>
    <name evidence="16" type="ORF">ASIM_LOCUS14944</name>
</gene>
<reference evidence="18" key="1">
    <citation type="submission" date="2017-02" db="UniProtKB">
        <authorList>
            <consortium name="WormBaseParasite"/>
        </authorList>
    </citation>
    <scope>IDENTIFICATION</scope>
</reference>
<evidence type="ECO:0000313" key="18">
    <source>
        <dbReference type="WBParaSite" id="ASIM_0001553701-mRNA-1"/>
    </source>
</evidence>
<evidence type="ECO:0000256" key="14">
    <source>
        <dbReference type="SAM" id="MobiDB-lite"/>
    </source>
</evidence>
<evidence type="ECO:0000256" key="8">
    <source>
        <dbReference type="ARBA" id="ARBA00022912"/>
    </source>
</evidence>
<evidence type="ECO:0000313" key="16">
    <source>
        <dbReference type="EMBL" id="VDK53759.1"/>
    </source>
</evidence>
<evidence type="ECO:0000256" key="2">
    <source>
        <dbReference type="ARBA" id="ARBA00005676"/>
    </source>
</evidence>
<evidence type="ECO:0000256" key="7">
    <source>
        <dbReference type="ARBA" id="ARBA00022833"/>
    </source>
</evidence>
<evidence type="ECO:0000256" key="6">
    <source>
        <dbReference type="ARBA" id="ARBA00022801"/>
    </source>
</evidence>
<feature type="domain" description="RTR1-type" evidence="15">
    <location>
        <begin position="67"/>
        <end position="174"/>
    </location>
</feature>
<dbReference type="InterPro" id="IPR039693">
    <property type="entry name" value="Rtr1/RPAP2"/>
</dbReference>
<dbReference type="PANTHER" id="PTHR14732">
    <property type="entry name" value="RNA POLYMERASE II SUBUNIT B1 CTD PHOSPHATASE RPAP2-RELATED"/>
    <property type="match status" value="1"/>
</dbReference>
<keyword evidence="7" id="KW-0862">Zinc</keyword>
<feature type="region of interest" description="Disordered" evidence="14">
    <location>
        <begin position="234"/>
        <end position="345"/>
    </location>
</feature>
<evidence type="ECO:0000256" key="5">
    <source>
        <dbReference type="ARBA" id="ARBA00022771"/>
    </source>
</evidence>
<dbReference type="GO" id="GO:0043175">
    <property type="term" value="F:RNA polymerase core enzyme binding"/>
    <property type="evidence" value="ECO:0007669"/>
    <property type="project" value="InterPro"/>
</dbReference>
<sequence length="601" mass="69613">MDKLKTKQQKMVEEAEKLARETARKQAQLRRIEKERLLRRTVFETICELSETVSEEILLQKVFIYKFQLNNLDVNSWWEMVEERFLDHLCGFPLCSNKVVMKQLSLYRIDRKNKKVVFIFLLNSSNDYLDGYVCVSLQIFERCTETQKFCGEKCFRRSAYVISQLADEPLWIRGSHCGRYLNFALIFSVFFMISLNPPPTQKPVEQTVAKQPINVEFVRERSVVMKLSDLHIGESAETDDEKSEEDEDIYSGLQSKDNEERMWELSKQMRSCAVGSQKASQAPEPSKNVSANSERKLDNHEEGVCTRIVSSDKKNDDESHDKIPDSNKKTSPQSNTSTKQQPKEEAMLSFEEKMAKLKARCSAIKQKQRTPKIVEAKPLDMLRYAKLAEKAFEEFEKIAKKFWELNVLNVFRQWVGKATLLYLQKRGTLTIFDDEALTEVEAIFMQFCAGDRKLPGKGRDGEGDVILPRVHKYDQALARRDVLYESLLPSWHSFERDIEVEDCAHRAYPLISTFTLSADNVNLDKCEARLAVAFIFRLLAHCDTDLLDVYFPTNKCVNSSFAKYLENIECPMSVFNRMIKDVMDRIASLSSDQEQEHSDVH</sequence>
<accession>A0A0M3K3J6</accession>
<evidence type="ECO:0000256" key="12">
    <source>
        <dbReference type="PROSITE-ProRule" id="PRU00812"/>
    </source>
</evidence>
<dbReference type="PANTHER" id="PTHR14732:SF0">
    <property type="entry name" value="RNA POLYMERASE II SUBUNIT B1 CTD PHOSPHATASE RPAP2-RELATED"/>
    <property type="match status" value="1"/>
</dbReference>
<evidence type="ECO:0000256" key="1">
    <source>
        <dbReference type="ARBA" id="ARBA00004123"/>
    </source>
</evidence>
<protein>
    <recommendedName>
        <fullName evidence="3">protein-serine/threonine phosphatase</fullName>
        <ecNumber evidence="3">3.1.3.16</ecNumber>
    </recommendedName>
</protein>
<dbReference type="GO" id="GO:0005737">
    <property type="term" value="C:cytoplasm"/>
    <property type="evidence" value="ECO:0007669"/>
    <property type="project" value="TreeGrafter"/>
</dbReference>
<comment type="catalytic activity">
    <reaction evidence="10">
        <text>O-phospho-L-seryl-[protein] + H2O = L-seryl-[protein] + phosphate</text>
        <dbReference type="Rhea" id="RHEA:20629"/>
        <dbReference type="Rhea" id="RHEA-COMP:9863"/>
        <dbReference type="Rhea" id="RHEA-COMP:11604"/>
        <dbReference type="ChEBI" id="CHEBI:15377"/>
        <dbReference type="ChEBI" id="CHEBI:29999"/>
        <dbReference type="ChEBI" id="CHEBI:43474"/>
        <dbReference type="ChEBI" id="CHEBI:83421"/>
        <dbReference type="EC" id="3.1.3.16"/>
    </reaction>
</comment>
<keyword evidence="13" id="KW-0175">Coiled coil</keyword>
<name>A0A0M3K3J6_ANISI</name>
<dbReference type="EC" id="3.1.3.16" evidence="3"/>
<keyword evidence="8" id="KW-0904">Protein phosphatase</keyword>
<organism evidence="18">
    <name type="scientific">Anisakis simplex</name>
    <name type="common">Herring worm</name>
    <dbReference type="NCBI Taxonomy" id="6269"/>
    <lineage>
        <taxon>Eukaryota</taxon>
        <taxon>Metazoa</taxon>
        <taxon>Ecdysozoa</taxon>
        <taxon>Nematoda</taxon>
        <taxon>Chromadorea</taxon>
        <taxon>Rhabditida</taxon>
        <taxon>Spirurina</taxon>
        <taxon>Ascaridomorpha</taxon>
        <taxon>Ascaridoidea</taxon>
        <taxon>Anisakidae</taxon>
        <taxon>Anisakis</taxon>
        <taxon>Anisakis simplex complex</taxon>
    </lineage>
</organism>
<proteinExistence type="inferred from homology"/>
<dbReference type="OrthoDB" id="2590500at2759"/>
<feature type="compositionally biased region" description="Acidic residues" evidence="14">
    <location>
        <begin position="236"/>
        <end position="249"/>
    </location>
</feature>
<comment type="catalytic activity">
    <reaction evidence="11">
        <text>O-phospho-L-threonyl-[protein] + H2O = L-threonyl-[protein] + phosphate</text>
        <dbReference type="Rhea" id="RHEA:47004"/>
        <dbReference type="Rhea" id="RHEA-COMP:11060"/>
        <dbReference type="Rhea" id="RHEA-COMP:11605"/>
        <dbReference type="ChEBI" id="CHEBI:15377"/>
        <dbReference type="ChEBI" id="CHEBI:30013"/>
        <dbReference type="ChEBI" id="CHEBI:43474"/>
        <dbReference type="ChEBI" id="CHEBI:61977"/>
        <dbReference type="EC" id="3.1.3.16"/>
    </reaction>
</comment>
<feature type="compositionally biased region" description="Polar residues" evidence="14">
    <location>
        <begin position="329"/>
        <end position="340"/>
    </location>
</feature>
<comment type="subcellular location">
    <subcellularLocation>
        <location evidence="1">Nucleus</location>
    </subcellularLocation>
</comment>
<evidence type="ECO:0000313" key="17">
    <source>
        <dbReference type="Proteomes" id="UP000267096"/>
    </source>
</evidence>
<evidence type="ECO:0000256" key="13">
    <source>
        <dbReference type="SAM" id="Coils"/>
    </source>
</evidence>
<dbReference type="InterPro" id="IPR007308">
    <property type="entry name" value="Rtr1/RPAP2_dom"/>
</dbReference>
<keyword evidence="6" id="KW-0378">Hydrolase</keyword>
<dbReference type="PROSITE" id="PS51479">
    <property type="entry name" value="ZF_RTR1"/>
    <property type="match status" value="1"/>
</dbReference>
<evidence type="ECO:0000256" key="4">
    <source>
        <dbReference type="ARBA" id="ARBA00022723"/>
    </source>
</evidence>
<reference evidence="16 17" key="2">
    <citation type="submission" date="2018-11" db="EMBL/GenBank/DDBJ databases">
        <authorList>
            <consortium name="Pathogen Informatics"/>
        </authorList>
    </citation>
    <scope>NUCLEOTIDE SEQUENCE [LARGE SCALE GENOMIC DNA]</scope>
</reference>
<comment type="similarity">
    <text evidence="2 12">Belongs to the RPAP2 family.</text>
</comment>
<evidence type="ECO:0000256" key="11">
    <source>
        <dbReference type="ARBA" id="ARBA00048336"/>
    </source>
</evidence>
<dbReference type="InterPro" id="IPR038534">
    <property type="entry name" value="Rtr1/RPAP2_sf"/>
</dbReference>
<dbReference type="EMBL" id="UYRR01032013">
    <property type="protein sequence ID" value="VDK53759.1"/>
    <property type="molecule type" value="Genomic_DNA"/>
</dbReference>
<dbReference type="AlphaFoldDB" id="A0A0M3K3J6"/>
<dbReference type="GO" id="GO:0008270">
    <property type="term" value="F:zinc ion binding"/>
    <property type="evidence" value="ECO:0007669"/>
    <property type="project" value="UniProtKB-KW"/>
</dbReference>
<evidence type="ECO:0000256" key="9">
    <source>
        <dbReference type="ARBA" id="ARBA00023242"/>
    </source>
</evidence>
<evidence type="ECO:0000259" key="15">
    <source>
        <dbReference type="PROSITE" id="PS51479"/>
    </source>
</evidence>
<keyword evidence="17" id="KW-1185">Reference proteome</keyword>
<feature type="coiled-coil region" evidence="13">
    <location>
        <begin position="1"/>
        <end position="35"/>
    </location>
</feature>
<dbReference type="WBParaSite" id="ASIM_0001553701-mRNA-1">
    <property type="protein sequence ID" value="ASIM_0001553701-mRNA-1"/>
    <property type="gene ID" value="ASIM_0001553701"/>
</dbReference>